<sequence length="261" mass="29206">MPAQKLADRNAFTIDTGNLSKHIELMLKRHVNSSSELTAAFAKFAKDRDVNQNQLDFSSEPIALSSGDLGEFSKSSDIKTTLKLFLPTFSPEYAATAVRMALEHLELSSLFQVILQFPEAQDEMDDPTWLAAVLGVWQPLEKLVDAGKILYLGVSDIDLDRLRMLCEAANEPPKIEHYSIDGCCTVPQELVEYAKAHDIQILTHPDSRSFELGDEFMAEGQKLLGDALLPFGPAWVARYTIWLNSRSVMASKGYLVHFERK</sequence>
<dbReference type="Gene3D" id="3.20.20.100">
    <property type="entry name" value="NADP-dependent oxidoreductase domain"/>
    <property type="match status" value="1"/>
</dbReference>
<reference evidence="10" key="1">
    <citation type="submission" date="2023-06" db="EMBL/GenBank/DDBJ databases">
        <authorList>
            <person name="Delattre M."/>
        </authorList>
    </citation>
    <scope>NUCLEOTIDE SEQUENCE</scope>
    <source>
        <strain evidence="10">AF72</strain>
    </source>
</reference>
<comment type="similarity">
    <text evidence="2">Belongs to the aldo/keto reductase family. Glutamate--cysteine ligase light chain subfamily.</text>
</comment>
<dbReference type="Proteomes" id="UP001177023">
    <property type="component" value="Unassembled WGS sequence"/>
</dbReference>
<dbReference type="EMBL" id="CATQJA010001215">
    <property type="protein sequence ID" value="CAJ0566326.1"/>
    <property type="molecule type" value="Genomic_DNA"/>
</dbReference>
<dbReference type="GO" id="GO:0017109">
    <property type="term" value="C:glutamate-cysteine ligase complex"/>
    <property type="evidence" value="ECO:0007669"/>
    <property type="project" value="TreeGrafter"/>
</dbReference>
<comment type="caution">
    <text evidence="10">The sequence shown here is derived from an EMBL/GenBank/DDBJ whole genome shotgun (WGS) entry which is preliminary data.</text>
</comment>
<dbReference type="SUPFAM" id="SSF51430">
    <property type="entry name" value="NAD(P)-linked oxidoreductase"/>
    <property type="match status" value="1"/>
</dbReference>
<dbReference type="PANTHER" id="PTHR13295">
    <property type="entry name" value="GLUTAMATE CYSTEINE LIGASE REGULATORY SUBUNIT"/>
    <property type="match status" value="1"/>
</dbReference>
<evidence type="ECO:0000256" key="5">
    <source>
        <dbReference type="ARBA" id="ARBA00030406"/>
    </source>
</evidence>
<evidence type="ECO:0000256" key="4">
    <source>
        <dbReference type="ARBA" id="ARBA00022684"/>
    </source>
</evidence>
<dbReference type="GO" id="GO:0006750">
    <property type="term" value="P:glutathione biosynthetic process"/>
    <property type="evidence" value="ECO:0007669"/>
    <property type="project" value="UniProtKB-KW"/>
</dbReference>
<feature type="non-terminal residue" evidence="10">
    <location>
        <position position="261"/>
    </location>
</feature>
<evidence type="ECO:0000256" key="3">
    <source>
        <dbReference type="ARBA" id="ARBA00011532"/>
    </source>
</evidence>
<dbReference type="InterPro" id="IPR036812">
    <property type="entry name" value="NAD(P)_OxRdtase_dom_sf"/>
</dbReference>
<protein>
    <recommendedName>
        <fullName evidence="7">GCS light chain</fullName>
    </recommendedName>
    <alternativeName>
        <fullName evidence="5">Gamma-ECS regulatory subunit</fullName>
    </alternativeName>
    <alternativeName>
        <fullName evidence="8">Gamma-glutamylcysteine synthetase regulatory subunit</fullName>
    </alternativeName>
    <alternativeName>
        <fullName evidence="6">Glutamate--cysteine ligase modifier subunit</fullName>
    </alternativeName>
</protein>
<evidence type="ECO:0000313" key="10">
    <source>
        <dbReference type="EMBL" id="CAJ0566326.1"/>
    </source>
</evidence>
<dbReference type="Pfam" id="PF00248">
    <property type="entry name" value="Aldo_ket_red"/>
    <property type="match status" value="1"/>
</dbReference>
<comment type="pathway">
    <text evidence="1">Sulfur metabolism; glutathione biosynthesis; glutathione from L-cysteine and L-glutamate: step 1/2.</text>
</comment>
<evidence type="ECO:0000256" key="8">
    <source>
        <dbReference type="ARBA" id="ARBA00032926"/>
    </source>
</evidence>
<evidence type="ECO:0000256" key="2">
    <source>
        <dbReference type="ARBA" id="ARBA00008612"/>
    </source>
</evidence>
<dbReference type="GO" id="GO:0035226">
    <property type="term" value="F:glutamate-cysteine ligase catalytic subunit binding"/>
    <property type="evidence" value="ECO:0007669"/>
    <property type="project" value="InterPro"/>
</dbReference>
<keyword evidence="4" id="KW-0317">Glutathione biosynthesis</keyword>
<organism evidence="10 11">
    <name type="scientific">Mesorhabditis spiculigera</name>
    <dbReference type="NCBI Taxonomy" id="96644"/>
    <lineage>
        <taxon>Eukaryota</taxon>
        <taxon>Metazoa</taxon>
        <taxon>Ecdysozoa</taxon>
        <taxon>Nematoda</taxon>
        <taxon>Chromadorea</taxon>
        <taxon>Rhabditida</taxon>
        <taxon>Rhabditina</taxon>
        <taxon>Rhabditomorpha</taxon>
        <taxon>Rhabditoidea</taxon>
        <taxon>Rhabditidae</taxon>
        <taxon>Mesorhabditinae</taxon>
        <taxon>Mesorhabditis</taxon>
    </lineage>
</organism>
<evidence type="ECO:0000313" key="11">
    <source>
        <dbReference type="Proteomes" id="UP001177023"/>
    </source>
</evidence>
<dbReference type="InterPro" id="IPR032963">
    <property type="entry name" value="Gclm"/>
</dbReference>
<gene>
    <name evidence="10" type="ORF">MSPICULIGERA_LOCUS4936</name>
</gene>
<evidence type="ECO:0000256" key="7">
    <source>
        <dbReference type="ARBA" id="ARBA00031732"/>
    </source>
</evidence>
<feature type="domain" description="NADP-dependent oxidoreductase" evidence="9">
    <location>
        <begin position="88"/>
        <end position="202"/>
    </location>
</feature>
<comment type="subunit">
    <text evidence="3">Heterodimer of a catalytic heavy chain and a regulatory light chain.</text>
</comment>
<dbReference type="PANTHER" id="PTHR13295:SF4">
    <property type="entry name" value="GLUTAMATE--CYSTEINE LIGASE REGULATORY SUBUNIT"/>
    <property type="match status" value="1"/>
</dbReference>
<keyword evidence="11" id="KW-1185">Reference proteome</keyword>
<dbReference type="AlphaFoldDB" id="A0AA36CDF2"/>
<dbReference type="GO" id="GO:0030234">
    <property type="term" value="F:enzyme regulator activity"/>
    <property type="evidence" value="ECO:0007669"/>
    <property type="project" value="TreeGrafter"/>
</dbReference>
<evidence type="ECO:0000256" key="1">
    <source>
        <dbReference type="ARBA" id="ARBA00005006"/>
    </source>
</evidence>
<evidence type="ECO:0000259" key="9">
    <source>
        <dbReference type="Pfam" id="PF00248"/>
    </source>
</evidence>
<name>A0AA36CDF2_9BILA</name>
<evidence type="ECO:0000256" key="6">
    <source>
        <dbReference type="ARBA" id="ARBA00031154"/>
    </source>
</evidence>
<dbReference type="InterPro" id="IPR023210">
    <property type="entry name" value="NADP_OxRdtase_dom"/>
</dbReference>
<accession>A0AA36CDF2</accession>
<proteinExistence type="inferred from homology"/>